<feature type="transmembrane region" description="Helical" evidence="2">
    <location>
        <begin position="20"/>
        <end position="40"/>
    </location>
</feature>
<feature type="domain" description="Polysaccharide biosynthesis protein CapD-like" evidence="3">
    <location>
        <begin position="286"/>
        <end position="566"/>
    </location>
</feature>
<dbReference type="PANTHER" id="PTHR43318">
    <property type="entry name" value="UDP-N-ACETYLGLUCOSAMINE 4,6-DEHYDRATASE"/>
    <property type="match status" value="1"/>
</dbReference>
<gene>
    <name evidence="4" type="ORF">A4H02_00425</name>
</gene>
<name>A0A1E3G4R0_9BACT</name>
<comment type="caution">
    <text evidence="4">The sequence shown here is derived from an EMBL/GenBank/DDBJ whole genome shotgun (WGS) entry which is preliminary data.</text>
</comment>
<keyword evidence="2" id="KW-1133">Transmembrane helix</keyword>
<sequence length="606" mass="67635">MKKLERVEIATTVLRLRRKVVLFLLDTFLMCLAGVMALFVRFGTNFNEIKKFYSGVVALIVFTAIANLLNGSYKIVWRHAASRDLIILLRGLFFGYASTLIALHYLHFARLPRSVGMLTFLGSAFLLVTARLFYQFVHFNRGSGTKRIAIVGAGETGVSLSAQLRRSGYGKVLAFVDDDPSKIGRTIGGIRVFGPVERVMDVVENLGVQELIIALPSATSEQMQRILSSIDTTKVQVKTVPPIDKILGESVSVKDLRDLSLQDILGREPVKVNLNEISGYISGKCILVTGAGGSIGGEIARQISGFSPARVILLGRGENSIYEIYNELREEFPNVRFEPFIGDVADQQLMEVVFQKFRPDIVFHAAAHKHVFLMQTNLYEAVRVNVLGTINVAKLSCKYGVERFVFISTDKAVNPTSYMGASKRLAELYILAIPRTCDTKFAIVRFGNVIGSRGSVFWKFKKQIENGGPVTVTDPRMKRYWMSIPEAVALVIQAGAFSSGRDLYVLDMGEQIPVEKIAKTLARLMGRPEIEIKYIGPVPGEKFEEELLYDYEQPQPTSHPKIMTVKYENSILSDQEIESLVVEVLRRCLNGEEKEAWELLKKAISV</sequence>
<dbReference type="InterPro" id="IPR036291">
    <property type="entry name" value="NAD(P)-bd_dom_sf"/>
</dbReference>
<dbReference type="Pfam" id="PF13727">
    <property type="entry name" value="CoA_binding_3"/>
    <property type="match status" value="1"/>
</dbReference>
<evidence type="ECO:0000313" key="4">
    <source>
        <dbReference type="EMBL" id="ODN31281.1"/>
    </source>
</evidence>
<dbReference type="Pfam" id="PF02719">
    <property type="entry name" value="Polysacc_synt_2"/>
    <property type="match status" value="1"/>
</dbReference>
<dbReference type="CDD" id="cd05237">
    <property type="entry name" value="UDP_invert_4-6DH_SDR_e"/>
    <property type="match status" value="1"/>
</dbReference>
<dbReference type="SUPFAM" id="SSF51735">
    <property type="entry name" value="NAD(P)-binding Rossmann-fold domains"/>
    <property type="match status" value="2"/>
</dbReference>
<dbReference type="EMBL" id="LWAF01000001">
    <property type="protein sequence ID" value="ODN31281.1"/>
    <property type="molecule type" value="Genomic_DNA"/>
</dbReference>
<feature type="transmembrane region" description="Helical" evidence="2">
    <location>
        <begin position="52"/>
        <end position="73"/>
    </location>
</feature>
<evidence type="ECO:0000256" key="1">
    <source>
        <dbReference type="ARBA" id="ARBA00007430"/>
    </source>
</evidence>
<keyword evidence="5" id="KW-1185">Reference proteome</keyword>
<evidence type="ECO:0000259" key="3">
    <source>
        <dbReference type="Pfam" id="PF02719"/>
    </source>
</evidence>
<evidence type="ECO:0000256" key="2">
    <source>
        <dbReference type="SAM" id="Phobius"/>
    </source>
</evidence>
<keyword evidence="2" id="KW-0472">Membrane</keyword>
<accession>A0A1E3G4R0</accession>
<dbReference type="InterPro" id="IPR051203">
    <property type="entry name" value="Polysaccharide_Synthase-Rel"/>
</dbReference>
<reference evidence="5" key="1">
    <citation type="submission" date="2016-04" db="EMBL/GenBank/DDBJ databases">
        <title>The genome sequence project of a novel Fervidobacterium isolate from a hot spring in Thailand.</title>
        <authorList>
            <person name="Gonzalez J.M."/>
            <person name="Cuecas A."/>
            <person name="Kanoksilapatham W."/>
        </authorList>
    </citation>
    <scope>NUCLEOTIDE SEQUENCE [LARGE SCALE GENOMIC DNA]</scope>
    <source>
        <strain evidence="5">FC2004</strain>
    </source>
</reference>
<feature type="transmembrane region" description="Helical" evidence="2">
    <location>
        <begin position="85"/>
        <end position="108"/>
    </location>
</feature>
<keyword evidence="2" id="KW-0812">Transmembrane</keyword>
<dbReference type="PANTHER" id="PTHR43318:SF1">
    <property type="entry name" value="POLYSACCHARIDE BIOSYNTHESIS PROTEIN EPSC-RELATED"/>
    <property type="match status" value="1"/>
</dbReference>
<dbReference type="STRING" id="1008305.A4H02_00425"/>
<dbReference type="AlphaFoldDB" id="A0A1E3G4R0"/>
<proteinExistence type="inferred from homology"/>
<dbReference type="Proteomes" id="UP000094570">
    <property type="component" value="Unassembled WGS sequence"/>
</dbReference>
<comment type="similarity">
    <text evidence="1">Belongs to the polysaccharide synthase family.</text>
</comment>
<dbReference type="RefSeq" id="WP_069292193.1">
    <property type="nucleotide sequence ID" value="NZ_CP140110.1"/>
</dbReference>
<protein>
    <submittedName>
        <fullName evidence="4">Lipopolysaccharide biosynthesis protein</fullName>
    </submittedName>
</protein>
<organism evidence="4 5">
    <name type="scientific">Fervidobacterium thailandense</name>
    <dbReference type="NCBI Taxonomy" id="1008305"/>
    <lineage>
        <taxon>Bacteria</taxon>
        <taxon>Thermotogati</taxon>
        <taxon>Thermotogota</taxon>
        <taxon>Thermotogae</taxon>
        <taxon>Thermotogales</taxon>
        <taxon>Fervidobacteriaceae</taxon>
        <taxon>Fervidobacterium</taxon>
    </lineage>
</organism>
<dbReference type="Gene3D" id="3.40.50.720">
    <property type="entry name" value="NAD(P)-binding Rossmann-like Domain"/>
    <property type="match status" value="2"/>
</dbReference>
<dbReference type="InterPro" id="IPR003869">
    <property type="entry name" value="Polysac_CapD-like"/>
</dbReference>
<evidence type="ECO:0000313" key="5">
    <source>
        <dbReference type="Proteomes" id="UP000094570"/>
    </source>
</evidence>